<comment type="caution">
    <text evidence="2">The sequence shown here is derived from an EMBL/GenBank/DDBJ whole genome shotgun (WGS) entry which is preliminary data.</text>
</comment>
<accession>A0A7K0C6U9</accession>
<evidence type="ECO:0000313" key="2">
    <source>
        <dbReference type="EMBL" id="MQY09066.1"/>
    </source>
</evidence>
<keyword evidence="3" id="KW-1185">Reference proteome</keyword>
<feature type="transmembrane region" description="Helical" evidence="1">
    <location>
        <begin position="104"/>
        <end position="124"/>
    </location>
</feature>
<proteinExistence type="predicted"/>
<keyword evidence="1" id="KW-1133">Transmembrane helix</keyword>
<keyword evidence="1" id="KW-0812">Transmembrane</keyword>
<dbReference type="RefSeq" id="WP_153540446.1">
    <property type="nucleotide sequence ID" value="NZ_WEGH01000005.1"/>
</dbReference>
<dbReference type="AlphaFoldDB" id="A0A7K0C6U9"/>
<evidence type="ECO:0000256" key="1">
    <source>
        <dbReference type="SAM" id="Phobius"/>
    </source>
</evidence>
<sequence length="135" mass="13716">MSPRAALPIVLSWAAYLAVLTWGAEAADRLPSLTWGGDLPMAGHLPAVTVIALAGAAAGAWHTTWRARLLAVLPPAAALAAVLAWSPALACGAHGGCMLSWKPWLLLTDVAVAALLGLAVASWVGGRRGLAGLRA</sequence>
<protein>
    <submittedName>
        <fullName evidence="2">Uncharacterized protein</fullName>
    </submittedName>
</protein>
<reference evidence="2 3" key="1">
    <citation type="submission" date="2019-10" db="EMBL/GenBank/DDBJ databases">
        <title>Actinomadura rubteroloni sp. nov. and Actinomadura macrotermitis sp. nov., isolated from the gut of fungus growing-termite Macrotermes natalensis.</title>
        <authorList>
            <person name="Benndorf R."/>
            <person name="Martin K."/>
            <person name="Kuefner M."/>
            <person name="De Beer W."/>
            <person name="Kaster A.-K."/>
            <person name="Vollmers J."/>
            <person name="Poulsen M."/>
            <person name="Beemelmanns C."/>
        </authorList>
    </citation>
    <scope>NUCLEOTIDE SEQUENCE [LARGE SCALE GENOMIC DNA]</scope>
    <source>
        <strain evidence="2 3">RB68</strain>
    </source>
</reference>
<feature type="transmembrane region" description="Helical" evidence="1">
    <location>
        <begin position="69"/>
        <end position="89"/>
    </location>
</feature>
<keyword evidence="1" id="KW-0472">Membrane</keyword>
<dbReference type="Proteomes" id="UP000487268">
    <property type="component" value="Unassembled WGS sequence"/>
</dbReference>
<dbReference type="EMBL" id="WEGH01000005">
    <property type="protein sequence ID" value="MQY09066.1"/>
    <property type="molecule type" value="Genomic_DNA"/>
</dbReference>
<feature type="transmembrane region" description="Helical" evidence="1">
    <location>
        <begin position="42"/>
        <end position="62"/>
    </location>
</feature>
<organism evidence="2 3">
    <name type="scientific">Actinomadura macrotermitis</name>
    <dbReference type="NCBI Taxonomy" id="2585200"/>
    <lineage>
        <taxon>Bacteria</taxon>
        <taxon>Bacillati</taxon>
        <taxon>Actinomycetota</taxon>
        <taxon>Actinomycetes</taxon>
        <taxon>Streptosporangiales</taxon>
        <taxon>Thermomonosporaceae</taxon>
        <taxon>Actinomadura</taxon>
    </lineage>
</organism>
<gene>
    <name evidence="2" type="ORF">ACRB68_71780</name>
</gene>
<evidence type="ECO:0000313" key="3">
    <source>
        <dbReference type="Proteomes" id="UP000487268"/>
    </source>
</evidence>
<name>A0A7K0C6U9_9ACTN</name>